<organism evidence="4 5">
    <name type="scientific">Colocasia esculenta</name>
    <name type="common">Wild taro</name>
    <name type="synonym">Arum esculentum</name>
    <dbReference type="NCBI Taxonomy" id="4460"/>
    <lineage>
        <taxon>Eukaryota</taxon>
        <taxon>Viridiplantae</taxon>
        <taxon>Streptophyta</taxon>
        <taxon>Embryophyta</taxon>
        <taxon>Tracheophyta</taxon>
        <taxon>Spermatophyta</taxon>
        <taxon>Magnoliopsida</taxon>
        <taxon>Liliopsida</taxon>
        <taxon>Araceae</taxon>
        <taxon>Aroideae</taxon>
        <taxon>Colocasieae</taxon>
        <taxon>Colocasia</taxon>
    </lineage>
</organism>
<proteinExistence type="predicted"/>
<feature type="domain" description="COI1 F-box" evidence="2">
    <location>
        <begin position="110"/>
        <end position="149"/>
    </location>
</feature>
<dbReference type="InterPro" id="IPR041101">
    <property type="entry name" value="Transp_inhibit"/>
</dbReference>
<reference evidence="4" key="1">
    <citation type="submission" date="2017-07" db="EMBL/GenBank/DDBJ databases">
        <title>Taro Niue Genome Assembly and Annotation.</title>
        <authorList>
            <person name="Atibalentja N."/>
            <person name="Keating K."/>
            <person name="Fields C.J."/>
        </authorList>
    </citation>
    <scope>NUCLEOTIDE SEQUENCE</scope>
    <source>
        <strain evidence="4">Niue_2</strain>
        <tissue evidence="4">Leaf</tissue>
    </source>
</reference>
<dbReference type="Pfam" id="PF18791">
    <property type="entry name" value="Transp_inhibit"/>
    <property type="match status" value="1"/>
</dbReference>
<protein>
    <recommendedName>
        <fullName evidence="6">Coronatine-insensitive protein 1</fullName>
    </recommendedName>
</protein>
<evidence type="ECO:0000313" key="5">
    <source>
        <dbReference type="Proteomes" id="UP000652761"/>
    </source>
</evidence>
<keyword evidence="1" id="KW-0812">Transmembrane</keyword>
<evidence type="ECO:0000259" key="3">
    <source>
        <dbReference type="Pfam" id="PF18791"/>
    </source>
</evidence>
<gene>
    <name evidence="4" type="ORF">Taro_009499</name>
</gene>
<evidence type="ECO:0000313" key="4">
    <source>
        <dbReference type="EMBL" id="MQL77110.1"/>
    </source>
</evidence>
<dbReference type="EMBL" id="NMUH01000331">
    <property type="protein sequence ID" value="MQL77110.1"/>
    <property type="molecule type" value="Genomic_DNA"/>
</dbReference>
<keyword evidence="1" id="KW-0472">Membrane</keyword>
<sequence>MTPGRYRGGGGGPSARESGAAAIWKGAASFAVLLCLLMCGVLRVLWCFSLGSGNFVTPVVGERFCEASVNGRSEWFPEPNVCSDKRVFVSLLLAAPEMENRNLSRMMSFGISDVALECVMGYIDDPRDRDAISQVCRRWYHIDSITRKHITIALCYSTTPERLRKRFPRLESIKLKGKPRAAMFNLIPEDWGGYAGPWVSEIAGAFNCLKNIHFRRMIVQDADIEVLVKARGHMLIGLKLDKCSGFSTDALRLVARSCRCLRTLFLEESSIIENDGEWLHELAVYNTVLEALNFYMTELRAVSWQDLVLLATNCKFLTSLKISECDLLDLVNFFNAATALEEFGGGSFNEQGGEVQKYQSVRFPPRLCRLGLSYMGTNEMPIIFPCAGNLKKLDLQFTLLSTEDHCQLIQQCPNLEVLEVRNVIGDRGLEIVAQRCKKLRRLRIERGEDEYEDEQGKVSQRGLSAVAQGCLELQYMAVYVSDITNAALECIGTFSKNLYDFRLVLLDREERITDLPLDNGVRALLRGCTKLQRFALYLRHGGLTDVGLRYIGEFSQNIRYMLLGYVGESDRGLLGFSRGCPDLQKLELRGCCFSERALAHAVMQLTALRYIWVQGYNASPDGTDLLAMARKFWNIEFIPPQQLYVEGTPVAEQPAHILAYYSLAGRRTDYPNTVVPIYPV</sequence>
<dbReference type="PANTHER" id="PTHR16134">
    <property type="entry name" value="F-BOX/TPR REPEAT PROTEIN POF3"/>
    <property type="match status" value="1"/>
</dbReference>
<name>A0A843U542_COLES</name>
<evidence type="ECO:0000256" key="1">
    <source>
        <dbReference type="SAM" id="Phobius"/>
    </source>
</evidence>
<keyword evidence="5" id="KW-1185">Reference proteome</keyword>
<dbReference type="GO" id="GO:0019005">
    <property type="term" value="C:SCF ubiquitin ligase complex"/>
    <property type="evidence" value="ECO:0007669"/>
    <property type="project" value="TreeGrafter"/>
</dbReference>
<dbReference type="OrthoDB" id="550575at2759"/>
<dbReference type="InterPro" id="IPR041567">
    <property type="entry name" value="COI1_F-box"/>
</dbReference>
<evidence type="ECO:0008006" key="6">
    <source>
        <dbReference type="Google" id="ProtNLM"/>
    </source>
</evidence>
<dbReference type="PANTHER" id="PTHR16134:SF43">
    <property type="entry name" value="CORONATINE-INSENSITIVE PROTEIN 1"/>
    <property type="match status" value="1"/>
</dbReference>
<accession>A0A843U542</accession>
<keyword evidence="1" id="KW-1133">Transmembrane helix</keyword>
<comment type="caution">
    <text evidence="4">The sequence shown here is derived from an EMBL/GenBank/DDBJ whole genome shotgun (WGS) entry which is preliminary data.</text>
</comment>
<dbReference type="Proteomes" id="UP000652761">
    <property type="component" value="Unassembled WGS sequence"/>
</dbReference>
<feature type="domain" description="Transport inhibitor response 1" evidence="3">
    <location>
        <begin position="168"/>
        <end position="214"/>
    </location>
</feature>
<evidence type="ECO:0000259" key="2">
    <source>
        <dbReference type="Pfam" id="PF18511"/>
    </source>
</evidence>
<dbReference type="SUPFAM" id="SSF52047">
    <property type="entry name" value="RNI-like"/>
    <property type="match status" value="1"/>
</dbReference>
<dbReference type="FunFam" id="1.20.1280.50:FF:000023">
    <property type="entry name" value="F-box/LRR-repeat protein 4"/>
    <property type="match status" value="1"/>
</dbReference>
<dbReference type="Gene3D" id="1.20.1280.50">
    <property type="match status" value="1"/>
</dbReference>
<dbReference type="Gene3D" id="3.80.10.10">
    <property type="entry name" value="Ribonuclease Inhibitor"/>
    <property type="match status" value="1"/>
</dbReference>
<dbReference type="AlphaFoldDB" id="A0A843U542"/>
<dbReference type="GO" id="GO:0031146">
    <property type="term" value="P:SCF-dependent proteasomal ubiquitin-dependent protein catabolic process"/>
    <property type="evidence" value="ECO:0007669"/>
    <property type="project" value="TreeGrafter"/>
</dbReference>
<feature type="transmembrane region" description="Helical" evidence="1">
    <location>
        <begin position="21"/>
        <end position="46"/>
    </location>
</feature>
<dbReference type="CDD" id="cd22159">
    <property type="entry name" value="F-box_AtTIR1-like"/>
    <property type="match status" value="1"/>
</dbReference>
<dbReference type="Pfam" id="PF18511">
    <property type="entry name" value="F-box_5"/>
    <property type="match status" value="1"/>
</dbReference>
<dbReference type="FunFam" id="3.80.10.10:FF:000124">
    <property type="entry name" value="Coronatine-insensitive protein 1"/>
    <property type="match status" value="1"/>
</dbReference>
<dbReference type="InterPro" id="IPR032675">
    <property type="entry name" value="LRR_dom_sf"/>
</dbReference>